<comment type="similarity">
    <text evidence="2">Belongs to the bacterial solute-binding protein SsuA/TauA family.</text>
</comment>
<organism evidence="6 7">
    <name type="scientific">Actinomadura bangladeshensis</name>
    <dbReference type="NCBI Taxonomy" id="453573"/>
    <lineage>
        <taxon>Bacteria</taxon>
        <taxon>Bacillati</taxon>
        <taxon>Actinomycetota</taxon>
        <taxon>Actinomycetes</taxon>
        <taxon>Streptosporangiales</taxon>
        <taxon>Thermomonosporaceae</taxon>
        <taxon>Actinomadura</taxon>
    </lineage>
</organism>
<evidence type="ECO:0000256" key="3">
    <source>
        <dbReference type="ARBA" id="ARBA00022729"/>
    </source>
</evidence>
<evidence type="ECO:0000256" key="2">
    <source>
        <dbReference type="ARBA" id="ARBA00010742"/>
    </source>
</evidence>
<dbReference type="GO" id="GO:0042597">
    <property type="term" value="C:periplasmic space"/>
    <property type="evidence" value="ECO:0007669"/>
    <property type="project" value="UniProtKB-SubCell"/>
</dbReference>
<proteinExistence type="inferred from homology"/>
<dbReference type="Proteomes" id="UP000295431">
    <property type="component" value="Unassembled WGS sequence"/>
</dbReference>
<reference evidence="6 7" key="1">
    <citation type="submission" date="2019-03" db="EMBL/GenBank/DDBJ databases">
        <title>Draft genome sequences of novel Actinobacteria.</title>
        <authorList>
            <person name="Sahin N."/>
            <person name="Ay H."/>
            <person name="Saygin H."/>
        </authorList>
    </citation>
    <scope>NUCLEOTIDE SEQUENCE [LARGE SCALE GENOMIC DNA]</scope>
    <source>
        <strain evidence="6 7">DSM 45347</strain>
    </source>
</reference>
<dbReference type="SUPFAM" id="SSF53850">
    <property type="entry name" value="Periplasmic binding protein-like II"/>
    <property type="match status" value="1"/>
</dbReference>
<feature type="signal peptide" evidence="4">
    <location>
        <begin position="1"/>
        <end position="28"/>
    </location>
</feature>
<evidence type="ECO:0000256" key="1">
    <source>
        <dbReference type="ARBA" id="ARBA00004418"/>
    </source>
</evidence>
<dbReference type="Pfam" id="PF09084">
    <property type="entry name" value="NMT1"/>
    <property type="match status" value="1"/>
</dbReference>
<feature type="chain" id="PRO_5039192885" description="SsuA/THI5-like domain-containing protein" evidence="4">
    <location>
        <begin position="29"/>
        <end position="332"/>
    </location>
</feature>
<dbReference type="InterPro" id="IPR015168">
    <property type="entry name" value="SsuA/THI5"/>
</dbReference>
<dbReference type="PANTHER" id="PTHR30024">
    <property type="entry name" value="ALIPHATIC SULFONATES-BINDING PROTEIN-RELATED"/>
    <property type="match status" value="1"/>
</dbReference>
<keyword evidence="7" id="KW-1185">Reference proteome</keyword>
<evidence type="ECO:0000256" key="4">
    <source>
        <dbReference type="SAM" id="SignalP"/>
    </source>
</evidence>
<protein>
    <recommendedName>
        <fullName evidence="5">SsuA/THI5-like domain-containing protein</fullName>
    </recommendedName>
</protein>
<dbReference type="PANTHER" id="PTHR30024:SF47">
    <property type="entry name" value="TAURINE-BINDING PERIPLASMIC PROTEIN"/>
    <property type="match status" value="1"/>
</dbReference>
<comment type="caution">
    <text evidence="6">The sequence shown here is derived from an EMBL/GenBank/DDBJ whole genome shotgun (WGS) entry which is preliminary data.</text>
</comment>
<sequence length="332" mass="34599">MSLLQRAGRGRRPAPIAAFAASVTLALAALTGCGSGGAAKVSADGTAEVKLGVIPIIDIAPVKLGVTNGVFARHKLKVTTQDSQGGAAIVPAVVSGDFQFGYSNIVSLLVAREKGVPVTMVSVGARASGDVLDDGSGQLMTRDPKITKVADLKGKKVAVNTLKGINEVAVASVLEKNGLRRADVELVEVPIPTMPDTLESGRVDAAMMSEPFITIAEGQGAKRLPVSYAGMGTHLPFAGWFTSKQYASQNPDVVKRFTAALKESMAYAEGHPDEARKALDGYLKLQPGLSDEVTLPGWNPEAGKAEVAPLAQLSVETGLIGSTRPLDELFDR</sequence>
<accession>A0A4R4NC50</accession>
<dbReference type="OrthoDB" id="8892982at2"/>
<dbReference type="RefSeq" id="WP_131944401.1">
    <property type="nucleotide sequence ID" value="NZ_BAAAMX010000020.1"/>
</dbReference>
<comment type="subcellular location">
    <subcellularLocation>
        <location evidence="1">Periplasm</location>
    </subcellularLocation>
</comment>
<dbReference type="EMBL" id="SMJW01000287">
    <property type="protein sequence ID" value="TDC05834.1"/>
    <property type="molecule type" value="Genomic_DNA"/>
</dbReference>
<gene>
    <name evidence="6" type="ORF">E1284_34750</name>
</gene>
<dbReference type="AlphaFoldDB" id="A0A4R4NC50"/>
<evidence type="ECO:0000313" key="7">
    <source>
        <dbReference type="Proteomes" id="UP000295431"/>
    </source>
</evidence>
<evidence type="ECO:0000313" key="6">
    <source>
        <dbReference type="EMBL" id="TDC05834.1"/>
    </source>
</evidence>
<dbReference type="PROSITE" id="PS51257">
    <property type="entry name" value="PROKAR_LIPOPROTEIN"/>
    <property type="match status" value="1"/>
</dbReference>
<keyword evidence="3 4" id="KW-0732">Signal</keyword>
<evidence type="ECO:0000259" key="5">
    <source>
        <dbReference type="Pfam" id="PF09084"/>
    </source>
</evidence>
<dbReference type="Gene3D" id="3.40.190.10">
    <property type="entry name" value="Periplasmic binding protein-like II"/>
    <property type="match status" value="2"/>
</dbReference>
<name>A0A4R4NC50_9ACTN</name>
<feature type="domain" description="SsuA/THI5-like" evidence="5">
    <location>
        <begin position="58"/>
        <end position="275"/>
    </location>
</feature>